<dbReference type="AlphaFoldDB" id="A0A2S6IE25"/>
<protein>
    <submittedName>
        <fullName evidence="3">Uncharacterized protein DUF1992</fullName>
    </submittedName>
</protein>
<evidence type="ECO:0000313" key="3">
    <source>
        <dbReference type="EMBL" id="PPK92474.1"/>
    </source>
</evidence>
<sequence>MSQRKPAGRSFESWTERLIREAQERGEFDALPGAGKPIPGLDQPFTPEDWAAGLARREGLDLAAMLPPHLAFRRERAALRAAVPGYPSAADVREAVEDFNARLLREYRRPQLGTPLAVALLDVDEALAAWSEANPPPPPPPAPEPAPPRSRWWQRLRERALRRGR</sequence>
<dbReference type="InterPro" id="IPR018961">
    <property type="entry name" value="DnaJ_homolog_subfam-C_membr-28"/>
</dbReference>
<dbReference type="OrthoDB" id="3395286at2"/>
<accession>A0A2S6IE25</accession>
<evidence type="ECO:0000256" key="1">
    <source>
        <dbReference type="SAM" id="MobiDB-lite"/>
    </source>
</evidence>
<evidence type="ECO:0000313" key="4">
    <source>
        <dbReference type="Proteomes" id="UP000239485"/>
    </source>
</evidence>
<keyword evidence="4" id="KW-1185">Reference proteome</keyword>
<feature type="compositionally biased region" description="Pro residues" evidence="1">
    <location>
        <begin position="134"/>
        <end position="148"/>
    </location>
</feature>
<organism evidence="3 4">
    <name type="scientific">Kineococcus xinjiangensis</name>
    <dbReference type="NCBI Taxonomy" id="512762"/>
    <lineage>
        <taxon>Bacteria</taxon>
        <taxon>Bacillati</taxon>
        <taxon>Actinomycetota</taxon>
        <taxon>Actinomycetes</taxon>
        <taxon>Kineosporiales</taxon>
        <taxon>Kineosporiaceae</taxon>
        <taxon>Kineococcus</taxon>
    </lineage>
</organism>
<reference evidence="3 4" key="1">
    <citation type="submission" date="2018-02" db="EMBL/GenBank/DDBJ databases">
        <title>Genomic Encyclopedia of Archaeal and Bacterial Type Strains, Phase II (KMG-II): from individual species to whole genera.</title>
        <authorList>
            <person name="Goeker M."/>
        </authorList>
    </citation>
    <scope>NUCLEOTIDE SEQUENCE [LARGE SCALE GENOMIC DNA]</scope>
    <source>
        <strain evidence="3 4">DSM 22857</strain>
    </source>
</reference>
<comment type="caution">
    <text evidence="3">The sequence shown here is derived from an EMBL/GenBank/DDBJ whole genome shotgun (WGS) entry which is preliminary data.</text>
</comment>
<gene>
    <name evidence="3" type="ORF">CLV92_11475</name>
</gene>
<dbReference type="Proteomes" id="UP000239485">
    <property type="component" value="Unassembled WGS sequence"/>
</dbReference>
<feature type="domain" description="DnaJ homologue subfamily C member 28 conserved" evidence="2">
    <location>
        <begin position="14"/>
        <end position="82"/>
    </location>
</feature>
<name>A0A2S6IE25_9ACTN</name>
<evidence type="ECO:0000259" key="2">
    <source>
        <dbReference type="Pfam" id="PF09350"/>
    </source>
</evidence>
<dbReference type="RefSeq" id="WP_104434720.1">
    <property type="nucleotide sequence ID" value="NZ_PTJD01000014.1"/>
</dbReference>
<feature type="region of interest" description="Disordered" evidence="1">
    <location>
        <begin position="130"/>
        <end position="153"/>
    </location>
</feature>
<proteinExistence type="predicted"/>
<dbReference type="Pfam" id="PF09350">
    <property type="entry name" value="DJC28_CD"/>
    <property type="match status" value="1"/>
</dbReference>
<dbReference type="EMBL" id="PTJD01000014">
    <property type="protein sequence ID" value="PPK92474.1"/>
    <property type="molecule type" value="Genomic_DNA"/>
</dbReference>